<dbReference type="AlphaFoldDB" id="A0A2A2D5K1"/>
<evidence type="ECO:0000313" key="2">
    <source>
        <dbReference type="EMBL" id="PAU46592.1"/>
    </source>
</evidence>
<keyword evidence="3" id="KW-1185">Reference proteome</keyword>
<evidence type="ECO:0000313" key="3">
    <source>
        <dbReference type="Proteomes" id="UP000218944"/>
    </source>
</evidence>
<feature type="domain" description="DNA-binding phage zinc finger" evidence="1">
    <location>
        <begin position="13"/>
        <end position="55"/>
    </location>
</feature>
<dbReference type="InterPro" id="IPR056911">
    <property type="entry name" value="Phage_Znf_bind_put"/>
</dbReference>
<dbReference type="Proteomes" id="UP000218944">
    <property type="component" value="Unassembled WGS sequence"/>
</dbReference>
<evidence type="ECO:0000259" key="1">
    <source>
        <dbReference type="Pfam" id="PF24623"/>
    </source>
</evidence>
<sequence>MPDDLRHFIRAKHHPARAVACPHCDAHEHQPCTTPAGRRRMPAPHPQRISAWARTSACCPACQVEPGIECHLDGWPLHDGAVHPQRQTEAERSLT</sequence>
<comment type="caution">
    <text evidence="2">The sequence shown here is derived from an EMBL/GenBank/DDBJ whole genome shotgun (WGS) entry which is preliminary data.</text>
</comment>
<gene>
    <name evidence="2" type="ORF">CK936_23300</name>
</gene>
<organism evidence="2 3">
    <name type="scientific">Streptomyces albireticuli</name>
    <dbReference type="NCBI Taxonomy" id="1940"/>
    <lineage>
        <taxon>Bacteria</taxon>
        <taxon>Bacillati</taxon>
        <taxon>Actinomycetota</taxon>
        <taxon>Actinomycetes</taxon>
        <taxon>Kitasatosporales</taxon>
        <taxon>Streptomycetaceae</taxon>
        <taxon>Streptomyces</taxon>
    </lineage>
</organism>
<dbReference type="EMBL" id="NSJV01000442">
    <property type="protein sequence ID" value="PAU46592.1"/>
    <property type="molecule type" value="Genomic_DNA"/>
</dbReference>
<protein>
    <recommendedName>
        <fullName evidence="1">DNA-binding phage zinc finger domain-containing protein</fullName>
    </recommendedName>
</protein>
<reference evidence="2 3" key="1">
    <citation type="submission" date="2017-08" db="EMBL/GenBank/DDBJ databases">
        <title>Genome sequence of Streptomyces albireticuli NRRL B-1670.</title>
        <authorList>
            <person name="Graham D.E."/>
            <person name="Mahan K.M."/>
            <person name="Klingeman D.M."/>
            <person name="Hettich R.L."/>
            <person name="Parry R.J."/>
            <person name="Spain J.C."/>
        </authorList>
    </citation>
    <scope>NUCLEOTIDE SEQUENCE [LARGE SCALE GENOMIC DNA]</scope>
    <source>
        <strain evidence="2 3">NRRL B-1670</strain>
    </source>
</reference>
<proteinExistence type="predicted"/>
<dbReference type="Pfam" id="PF24623">
    <property type="entry name" value="Phage_zn_bind_8"/>
    <property type="match status" value="1"/>
</dbReference>
<accession>A0A2A2D5K1</accession>
<name>A0A2A2D5K1_9ACTN</name>